<comment type="caution">
    <text evidence="1">The sequence shown here is derived from an EMBL/GenBank/DDBJ whole genome shotgun (WGS) entry which is preliminary data.</text>
</comment>
<name>A0AAV5WUB0_9BILA</name>
<organism evidence="1 2">
    <name type="scientific">Pristionchus fissidentatus</name>
    <dbReference type="NCBI Taxonomy" id="1538716"/>
    <lineage>
        <taxon>Eukaryota</taxon>
        <taxon>Metazoa</taxon>
        <taxon>Ecdysozoa</taxon>
        <taxon>Nematoda</taxon>
        <taxon>Chromadorea</taxon>
        <taxon>Rhabditida</taxon>
        <taxon>Rhabditina</taxon>
        <taxon>Diplogasteromorpha</taxon>
        <taxon>Diplogasteroidea</taxon>
        <taxon>Neodiplogasteridae</taxon>
        <taxon>Pristionchus</taxon>
    </lineage>
</organism>
<keyword evidence="2" id="KW-1185">Reference proteome</keyword>
<accession>A0AAV5WUB0</accession>
<dbReference type="Proteomes" id="UP001432322">
    <property type="component" value="Unassembled WGS sequence"/>
</dbReference>
<gene>
    <name evidence="1" type="ORF">PFISCL1PPCAC_25135</name>
</gene>
<dbReference type="EMBL" id="BTSY01000006">
    <property type="protein sequence ID" value="GMT33838.1"/>
    <property type="molecule type" value="Genomic_DNA"/>
</dbReference>
<proteinExistence type="predicted"/>
<protein>
    <submittedName>
        <fullName evidence="1">Uncharacterized protein</fullName>
    </submittedName>
</protein>
<evidence type="ECO:0000313" key="2">
    <source>
        <dbReference type="Proteomes" id="UP001432322"/>
    </source>
</evidence>
<reference evidence="1" key="1">
    <citation type="submission" date="2023-10" db="EMBL/GenBank/DDBJ databases">
        <title>Genome assembly of Pristionchus species.</title>
        <authorList>
            <person name="Yoshida K."/>
            <person name="Sommer R.J."/>
        </authorList>
    </citation>
    <scope>NUCLEOTIDE SEQUENCE</scope>
    <source>
        <strain evidence="1">RS5133</strain>
    </source>
</reference>
<dbReference type="AlphaFoldDB" id="A0AAV5WUB0"/>
<sequence>MVESREEGGFTLNWRGKVGSVVFPDIQIVQGSRLTFPRSLLTLLAFSLLPSLRLERREENCSRFERMCRFE</sequence>
<evidence type="ECO:0000313" key="1">
    <source>
        <dbReference type="EMBL" id="GMT33838.1"/>
    </source>
</evidence>